<dbReference type="Gene3D" id="2.40.160.10">
    <property type="entry name" value="Porin"/>
    <property type="match status" value="1"/>
</dbReference>
<feature type="chain" id="PRO_5040957089" description="Alginate export domain-containing protein" evidence="1">
    <location>
        <begin position="20"/>
        <end position="394"/>
    </location>
</feature>
<comment type="caution">
    <text evidence="2">The sequence shown here is derived from an EMBL/GenBank/DDBJ whole genome shotgun (WGS) entry which is preliminary data.</text>
</comment>
<evidence type="ECO:0000256" key="1">
    <source>
        <dbReference type="SAM" id="SignalP"/>
    </source>
</evidence>
<keyword evidence="3" id="KW-1185">Reference proteome</keyword>
<reference evidence="2" key="1">
    <citation type="journal article" date="2022" name="Front. Microbiol.">
        <title>Genome-based taxonomic rearrangement of Oceanobacter-related bacteria including the description of Thalassolituus hydrocarbonoclasticus sp. nov. and Thalassolituus pacificus sp. nov. and emended description of the genus Thalassolituus.</title>
        <authorList>
            <person name="Dong C."/>
            <person name="Wei L."/>
            <person name="Wang J."/>
            <person name="Lai Q."/>
            <person name="Huang Z."/>
            <person name="Shao Z."/>
        </authorList>
    </citation>
    <scope>NUCLEOTIDE SEQUENCE</scope>
    <source>
        <strain evidence="2">59MF3M-4</strain>
    </source>
</reference>
<dbReference type="RefSeq" id="WP_260974743.1">
    <property type="nucleotide sequence ID" value="NZ_JAOANI010000009.1"/>
</dbReference>
<sequence length="394" mass="43860">MKRLLATTLLSTSASVVQAHDGIMHTSSAAASYDWALDIMLSYRDQPAAVARGFLPINGHSENAGLNLQHVDISRDFRWNDRWNNKQTARVTLSSHDDGAEVDEAWATQTYGAWSLRFGQQRLDLGLRNVLHEHNWTMISPTLVNQVFWGGQTAEAGINLQHESQQGNWWFRQQLGGFSTSLFETNGASAAALASSVLGYRNAGRLAGIKLDLYHANLQDRGLNLFSLNPQQHSHGSTATEFFDGHLTQFGLSLFVHQSITAGTFSFESEYQQRQERGALRSAAGQTTDATANLQLDSWGGYAEASFKANNGLIAAVRHEWLGSDVELSEVASSDLTTSVLNQADDDPQRQIMLLGYRFNDQGNTTVKYQWQQQNSWLRGSAQWQLLAQQSYRF</sequence>
<dbReference type="AlphaFoldDB" id="A0A9X3AE07"/>
<gene>
    <name evidence="2" type="ORF">NYR02_02095</name>
</gene>
<protein>
    <recommendedName>
        <fullName evidence="4">Alginate export domain-containing protein</fullName>
    </recommendedName>
</protein>
<name>A0A9X3AE07_9GAMM</name>
<feature type="signal peptide" evidence="1">
    <location>
        <begin position="1"/>
        <end position="19"/>
    </location>
</feature>
<organism evidence="2 3">
    <name type="scientific">Thalassolituus pacificus</name>
    <dbReference type="NCBI Taxonomy" id="2975440"/>
    <lineage>
        <taxon>Bacteria</taxon>
        <taxon>Pseudomonadati</taxon>
        <taxon>Pseudomonadota</taxon>
        <taxon>Gammaproteobacteria</taxon>
        <taxon>Oceanospirillales</taxon>
        <taxon>Oceanospirillaceae</taxon>
        <taxon>Thalassolituus</taxon>
    </lineage>
</organism>
<proteinExistence type="predicted"/>
<evidence type="ECO:0000313" key="3">
    <source>
        <dbReference type="Proteomes" id="UP001147830"/>
    </source>
</evidence>
<dbReference type="Proteomes" id="UP001147830">
    <property type="component" value="Unassembled WGS sequence"/>
</dbReference>
<evidence type="ECO:0008006" key="4">
    <source>
        <dbReference type="Google" id="ProtNLM"/>
    </source>
</evidence>
<keyword evidence="1" id="KW-0732">Signal</keyword>
<dbReference type="EMBL" id="JAOANI010000009">
    <property type="protein sequence ID" value="MCT7357812.1"/>
    <property type="molecule type" value="Genomic_DNA"/>
</dbReference>
<accession>A0A9X3AE07</accession>
<dbReference type="InterPro" id="IPR023614">
    <property type="entry name" value="Porin_dom_sf"/>
</dbReference>
<evidence type="ECO:0000313" key="2">
    <source>
        <dbReference type="EMBL" id="MCT7357812.1"/>
    </source>
</evidence>
<reference evidence="2" key="2">
    <citation type="submission" date="2022-08" db="EMBL/GenBank/DDBJ databases">
        <authorList>
            <person name="Dong C."/>
        </authorList>
    </citation>
    <scope>NUCLEOTIDE SEQUENCE</scope>
    <source>
        <strain evidence="2">59MF3M-4</strain>
    </source>
</reference>